<proteinExistence type="predicted"/>
<name>A0A4P6JQI5_KTERU</name>
<dbReference type="CDD" id="cd06170">
    <property type="entry name" value="LuxR_C_like"/>
    <property type="match status" value="1"/>
</dbReference>
<accession>A0A4P6JQI5</accession>
<feature type="domain" description="HTH luxR-type" evidence="4">
    <location>
        <begin position="1031"/>
        <end position="1096"/>
    </location>
</feature>
<dbReference type="Gene3D" id="1.10.10.10">
    <property type="entry name" value="Winged helix-like DNA-binding domain superfamily/Winged helix DNA-binding domain"/>
    <property type="match status" value="1"/>
</dbReference>
<dbReference type="Gene3D" id="1.25.40.10">
    <property type="entry name" value="Tetratricopeptide repeat domain"/>
    <property type="match status" value="1"/>
</dbReference>
<evidence type="ECO:0000313" key="5">
    <source>
        <dbReference type="EMBL" id="QBD77679.1"/>
    </source>
</evidence>
<keyword evidence="2" id="KW-0238">DNA-binding</keyword>
<dbReference type="GO" id="GO:0003677">
    <property type="term" value="F:DNA binding"/>
    <property type="evidence" value="ECO:0007669"/>
    <property type="project" value="UniProtKB-KW"/>
</dbReference>
<dbReference type="PANTHER" id="PTHR44688">
    <property type="entry name" value="DNA-BINDING TRANSCRIPTIONAL ACTIVATOR DEVR_DOSR"/>
    <property type="match status" value="1"/>
</dbReference>
<keyword evidence="1" id="KW-0805">Transcription regulation</keyword>
<dbReference type="AlphaFoldDB" id="A0A4P6JQI5"/>
<dbReference type="SUPFAM" id="SSF52540">
    <property type="entry name" value="P-loop containing nucleoside triphosphate hydrolases"/>
    <property type="match status" value="1"/>
</dbReference>
<evidence type="ECO:0000313" key="6">
    <source>
        <dbReference type="Proteomes" id="UP000290365"/>
    </source>
</evidence>
<evidence type="ECO:0000256" key="2">
    <source>
        <dbReference type="ARBA" id="ARBA00023125"/>
    </source>
</evidence>
<dbReference type="SUPFAM" id="SSF46894">
    <property type="entry name" value="C-terminal effector domain of the bipartite response regulators"/>
    <property type="match status" value="1"/>
</dbReference>
<gene>
    <name evidence="5" type="ORF">EPA93_17455</name>
</gene>
<dbReference type="GO" id="GO:0006355">
    <property type="term" value="P:regulation of DNA-templated transcription"/>
    <property type="evidence" value="ECO:0007669"/>
    <property type="project" value="InterPro"/>
</dbReference>
<dbReference type="InterPro" id="IPR000792">
    <property type="entry name" value="Tscrpt_reg_LuxR_C"/>
</dbReference>
<dbReference type="RefSeq" id="WP_129888733.1">
    <property type="nucleotide sequence ID" value="NZ_CP035758.1"/>
</dbReference>
<keyword evidence="6" id="KW-1185">Reference proteome</keyword>
<dbReference type="InterPro" id="IPR016032">
    <property type="entry name" value="Sig_transdc_resp-reg_C-effctor"/>
</dbReference>
<dbReference type="PROSITE" id="PS50043">
    <property type="entry name" value="HTH_LUXR_2"/>
    <property type="match status" value="1"/>
</dbReference>
<dbReference type="PRINTS" id="PR00038">
    <property type="entry name" value="HTHLUXR"/>
</dbReference>
<dbReference type="InterPro" id="IPR036388">
    <property type="entry name" value="WH-like_DNA-bd_sf"/>
</dbReference>
<reference evidence="5 6" key="1">
    <citation type="submission" date="2019-01" db="EMBL/GenBank/DDBJ databases">
        <title>Ktedonosporobacter rubrisoli SCAWS-G2.</title>
        <authorList>
            <person name="Huang Y."/>
            <person name="Yan B."/>
        </authorList>
    </citation>
    <scope>NUCLEOTIDE SEQUENCE [LARGE SCALE GENOMIC DNA]</scope>
    <source>
        <strain evidence="5 6">SCAWS-G2</strain>
    </source>
</reference>
<dbReference type="OrthoDB" id="1137593at2"/>
<dbReference type="Gene3D" id="3.40.50.300">
    <property type="entry name" value="P-loop containing nucleotide triphosphate hydrolases"/>
    <property type="match status" value="1"/>
</dbReference>
<organism evidence="5 6">
    <name type="scientific">Ktedonosporobacter rubrisoli</name>
    <dbReference type="NCBI Taxonomy" id="2509675"/>
    <lineage>
        <taxon>Bacteria</taxon>
        <taxon>Bacillati</taxon>
        <taxon>Chloroflexota</taxon>
        <taxon>Ktedonobacteria</taxon>
        <taxon>Ktedonobacterales</taxon>
        <taxon>Ktedonosporobacteraceae</taxon>
        <taxon>Ktedonosporobacter</taxon>
    </lineage>
</organism>
<dbReference type="EMBL" id="CP035758">
    <property type="protein sequence ID" value="QBD77679.1"/>
    <property type="molecule type" value="Genomic_DNA"/>
</dbReference>
<dbReference type="Pfam" id="PF17874">
    <property type="entry name" value="TPR_MalT"/>
    <property type="match status" value="1"/>
</dbReference>
<evidence type="ECO:0000259" key="4">
    <source>
        <dbReference type="PROSITE" id="PS50043"/>
    </source>
</evidence>
<dbReference type="KEGG" id="kbs:EPA93_17455"/>
<dbReference type="Proteomes" id="UP000290365">
    <property type="component" value="Chromosome"/>
</dbReference>
<dbReference type="Pfam" id="PF00196">
    <property type="entry name" value="GerE"/>
    <property type="match status" value="1"/>
</dbReference>
<dbReference type="Pfam" id="PF25873">
    <property type="entry name" value="WHD_MalT"/>
    <property type="match status" value="1"/>
</dbReference>
<dbReference type="InterPro" id="IPR041617">
    <property type="entry name" value="TPR_MalT"/>
</dbReference>
<dbReference type="SMART" id="SM00421">
    <property type="entry name" value="HTH_LUXR"/>
    <property type="match status" value="1"/>
</dbReference>
<evidence type="ECO:0000256" key="1">
    <source>
        <dbReference type="ARBA" id="ARBA00023015"/>
    </source>
</evidence>
<dbReference type="SUPFAM" id="SSF48452">
    <property type="entry name" value="TPR-like"/>
    <property type="match status" value="1"/>
</dbReference>
<dbReference type="PANTHER" id="PTHR44688:SF16">
    <property type="entry name" value="DNA-BINDING TRANSCRIPTIONAL ACTIVATOR DEVR_DOSR"/>
    <property type="match status" value="1"/>
</dbReference>
<dbReference type="InterPro" id="IPR059106">
    <property type="entry name" value="WHD_MalT"/>
</dbReference>
<sequence length="1100" mass="125749">MDRRVPVLKDKLLTYHSQGRTRKLVLGSQAWKSWLVRASIFRVEYNNCSFILRKERPGNQRGNGYWRAYYSLNSVQKRIYIGPSKALTLERLNEIAAHFSRLVQREPDQKTENNRHISFERHVQPKKQINAANMQITASVGPRQQNRLLRWKMSLPVLHRDVIRRKRLQPLLHQITQYPLALVCAPAGYGKTTMLASWATELGAKGANRNGITASELEFSRSLQAPFSIAWLTLDNDDNDPLTFWRYVLASLKIGAFIETDSIQPLFAKGVNQSALICLINILGEIQKDTVLILDNYQAIHSSAIHEALLFLIEHQPPRFHLVFVTRSTPPFALARWRAYHQVLEIGIPHLQFTLEETSLFLNGLRDLALSAAEIQALQGESEGWIVGLQLLAQGIYQSGALTSENEAEILSHIFAYLQEELLASLARPVLTFVLHTSILDRLTAPLCDILVEEHNAHEILHSSDRCNLFLFLLDTSRQEYRYQSLFAKAIRFHIQHTMPELLPLLHLKASFWYEEHGMLKEAIEHAWAASKEERVAALLMRYAESTEPWTFAELASLRRWLGSLSSDMIEKHLLLSLLQLWVLRGNFFTIPHKSAELETLVEDTKAAKQLLARLKLEEIPPHLHGISMFLQAMKLYPQGDFKGVRKKLLQALDFLPHTYMTLRYLAAYRLLDRYVLNGNLALIERAQQTLVTIRQTADNRTDQLQAMSALGEIYRMRGQLHQAHGFCAHALQQDGQHSSPGHIPCLFLLTQSTIELEWNDLEGAQDKLGYIMEYIQHSRNIELHGRLCWLLFELKLAQDDTTGALAILDEIESFYPDRLPLLSNGHYLTIRRSMVEAHRTQLLLMQGDLERANQWRYSYTLHPEAPFVLRFMIYTTLAQVALANQEPALALQALSELLRIEAQIPDLSWLLHLYILQALALEAQGQHSQASLCIEHTLALGQAEGYIRTFLKTSTLFAPLLDSLLHRLLDRLSLEENRPPITLPLPAPAYIHTLLAENKHYLTISTLLQDQYTSETQVQKQVLQPTQPQVGAPALSMSRRENDVLALLARGFSDKEIARELTLAPSTVNAHLKRIYSKLQVHSRAQAIYQARLLRLFDL</sequence>
<keyword evidence="3" id="KW-0804">Transcription</keyword>
<evidence type="ECO:0000256" key="3">
    <source>
        <dbReference type="ARBA" id="ARBA00023163"/>
    </source>
</evidence>
<protein>
    <recommendedName>
        <fullName evidence="4">HTH luxR-type domain-containing protein</fullName>
    </recommendedName>
</protein>
<dbReference type="InterPro" id="IPR011990">
    <property type="entry name" value="TPR-like_helical_dom_sf"/>
</dbReference>
<dbReference type="InterPro" id="IPR027417">
    <property type="entry name" value="P-loop_NTPase"/>
</dbReference>